<reference evidence="1 2" key="1">
    <citation type="submission" date="2013-11" db="EMBL/GenBank/DDBJ databases">
        <title>The Genome Sequence of Phytophthora parasitica P1976.</title>
        <authorList>
            <consortium name="The Broad Institute Genomics Platform"/>
            <person name="Russ C."/>
            <person name="Tyler B."/>
            <person name="Panabieres F."/>
            <person name="Shan W."/>
            <person name="Tripathy S."/>
            <person name="Grunwald N."/>
            <person name="Machado M."/>
            <person name="Johnson C.S."/>
            <person name="Walker B."/>
            <person name="Young S."/>
            <person name="Zeng Q."/>
            <person name="Gargeya S."/>
            <person name="Fitzgerald M."/>
            <person name="Haas B."/>
            <person name="Abouelleil A."/>
            <person name="Allen A.W."/>
            <person name="Alvarado L."/>
            <person name="Arachchi H.M."/>
            <person name="Berlin A.M."/>
            <person name="Chapman S.B."/>
            <person name="Gainer-Dewar J."/>
            <person name="Goldberg J."/>
            <person name="Griggs A."/>
            <person name="Gujja S."/>
            <person name="Hansen M."/>
            <person name="Howarth C."/>
            <person name="Imamovic A."/>
            <person name="Ireland A."/>
            <person name="Larimer J."/>
            <person name="McCowan C."/>
            <person name="Murphy C."/>
            <person name="Pearson M."/>
            <person name="Poon T.W."/>
            <person name="Priest M."/>
            <person name="Roberts A."/>
            <person name="Saif S."/>
            <person name="Shea T."/>
            <person name="Sisk P."/>
            <person name="Sykes S."/>
            <person name="Wortman J."/>
            <person name="Nusbaum C."/>
            <person name="Birren B."/>
        </authorList>
    </citation>
    <scope>NUCLEOTIDE SEQUENCE [LARGE SCALE GENOMIC DNA]</scope>
    <source>
        <strain evidence="1 2">P1976</strain>
    </source>
</reference>
<sequence>MRVAVSREPSLSKDHGGWAPKDVRVVHGMRAHVSQPAIRRIMLIMLPKPPRGHEYLRASHMY</sequence>
<accession>A0A081ADJ3</accession>
<protein>
    <submittedName>
        <fullName evidence="1">Uncharacterized protein</fullName>
    </submittedName>
</protein>
<evidence type="ECO:0000313" key="2">
    <source>
        <dbReference type="Proteomes" id="UP000028582"/>
    </source>
</evidence>
<dbReference type="Proteomes" id="UP000028582">
    <property type="component" value="Unassembled WGS sequence"/>
</dbReference>
<evidence type="ECO:0000313" key="1">
    <source>
        <dbReference type="EMBL" id="ETO76954.1"/>
    </source>
</evidence>
<comment type="caution">
    <text evidence="1">The sequence shown here is derived from an EMBL/GenBank/DDBJ whole genome shotgun (WGS) entry which is preliminary data.</text>
</comment>
<dbReference type="AlphaFoldDB" id="A0A081ADJ3"/>
<gene>
    <name evidence="1" type="ORF">F444_07826</name>
</gene>
<dbReference type="EMBL" id="ANJA01001494">
    <property type="protein sequence ID" value="ETO76954.1"/>
    <property type="molecule type" value="Genomic_DNA"/>
</dbReference>
<name>A0A081ADJ3_PHYNI</name>
<organism evidence="1 2">
    <name type="scientific">Phytophthora nicotianae P1976</name>
    <dbReference type="NCBI Taxonomy" id="1317066"/>
    <lineage>
        <taxon>Eukaryota</taxon>
        <taxon>Sar</taxon>
        <taxon>Stramenopiles</taxon>
        <taxon>Oomycota</taxon>
        <taxon>Peronosporomycetes</taxon>
        <taxon>Peronosporales</taxon>
        <taxon>Peronosporaceae</taxon>
        <taxon>Phytophthora</taxon>
    </lineage>
</organism>
<proteinExistence type="predicted"/>